<evidence type="ECO:0000256" key="1">
    <source>
        <dbReference type="SAM" id="MobiDB-lite"/>
    </source>
</evidence>
<dbReference type="GO" id="GO:0000466">
    <property type="term" value="P:maturation of 5.8S rRNA from tricistronic rRNA transcript (SSU-rRNA, 5.8S rRNA, LSU-rRNA)"/>
    <property type="evidence" value="ECO:0007669"/>
    <property type="project" value="TreeGrafter"/>
</dbReference>
<name>A0A084APR7_STACB</name>
<dbReference type="InterPro" id="IPR047205">
    <property type="entry name" value="RMP1"/>
</dbReference>
<organism evidence="3 4">
    <name type="scientific">Stachybotrys chartarum (strain CBS 109288 / IBT 7711)</name>
    <name type="common">Toxic black mold</name>
    <name type="synonym">Stilbospora chartarum</name>
    <dbReference type="NCBI Taxonomy" id="1280523"/>
    <lineage>
        <taxon>Eukaryota</taxon>
        <taxon>Fungi</taxon>
        <taxon>Dikarya</taxon>
        <taxon>Ascomycota</taxon>
        <taxon>Pezizomycotina</taxon>
        <taxon>Sordariomycetes</taxon>
        <taxon>Hypocreomycetidae</taxon>
        <taxon>Hypocreales</taxon>
        <taxon>Stachybotryaceae</taxon>
        <taxon>Stachybotrys</taxon>
    </lineage>
</organism>
<keyword evidence="4" id="KW-1185">Reference proteome</keyword>
<dbReference type="PANTHER" id="PTHR37792:SF1">
    <property type="entry name" value="RIBONUCLEASE MRP PROTEIN SUBUNIT RMP1"/>
    <property type="match status" value="1"/>
</dbReference>
<dbReference type="Pfam" id="PF20945">
    <property type="entry name" value="RMP1"/>
    <property type="match status" value="1"/>
</dbReference>
<accession>A0A084APR7</accession>
<protein>
    <recommendedName>
        <fullName evidence="2">RNase MRP protein 1 RNA binding domain-containing protein</fullName>
    </recommendedName>
</protein>
<evidence type="ECO:0000313" key="4">
    <source>
        <dbReference type="Proteomes" id="UP000028045"/>
    </source>
</evidence>
<dbReference type="GO" id="GO:0000172">
    <property type="term" value="C:ribonuclease MRP complex"/>
    <property type="evidence" value="ECO:0007669"/>
    <property type="project" value="InterPro"/>
</dbReference>
<dbReference type="InterPro" id="IPR047204">
    <property type="entry name" value="RMP1_RBD"/>
</dbReference>
<dbReference type="EMBL" id="KL648624">
    <property type="protein sequence ID" value="KEY67296.1"/>
    <property type="molecule type" value="Genomic_DNA"/>
</dbReference>
<evidence type="ECO:0000259" key="2">
    <source>
        <dbReference type="Pfam" id="PF20945"/>
    </source>
</evidence>
<sequence>MWYGQATPSHDALSNMTAAAQPVPSESLASLLPILDAFNHRHRNQHHASHWWSGFRLLRRSIRLLAAGPSRRSEQDRAGWVGSHAVPRCYVQVKPLSLPHIHSLFTQLTADNQHASLGLLLLAVLARLSAILSTILPEATTRPLTAAPSSKAPAAQEQDQAVSGGLDRDRGTVVSRQHLAVQHAEPAQSRSQPKPPSPVPPPSKTSKPNKKRKKRSNKDDELSSLFGSLS</sequence>
<evidence type="ECO:0000313" key="3">
    <source>
        <dbReference type="EMBL" id="KEY67296.1"/>
    </source>
</evidence>
<gene>
    <name evidence="3" type="ORF">S7711_04549</name>
</gene>
<reference evidence="3 4" key="1">
    <citation type="journal article" date="2014" name="BMC Genomics">
        <title>Comparative genome sequencing reveals chemotype-specific gene clusters in the toxigenic black mold Stachybotrys.</title>
        <authorList>
            <person name="Semeiks J."/>
            <person name="Borek D."/>
            <person name="Otwinowski Z."/>
            <person name="Grishin N.V."/>
        </authorList>
    </citation>
    <scope>NUCLEOTIDE SEQUENCE [LARGE SCALE GENOMIC DNA]</scope>
    <source>
        <strain evidence="4">CBS 109288 / IBT 7711</strain>
    </source>
</reference>
<feature type="domain" description="RNase MRP protein 1 RNA binding" evidence="2">
    <location>
        <begin position="34"/>
        <end position="127"/>
    </location>
</feature>
<feature type="region of interest" description="Disordered" evidence="1">
    <location>
        <begin position="144"/>
        <end position="230"/>
    </location>
</feature>
<dbReference type="GO" id="GO:0042134">
    <property type="term" value="F:rRNA primary transcript binding"/>
    <property type="evidence" value="ECO:0007669"/>
    <property type="project" value="InterPro"/>
</dbReference>
<dbReference type="HOGENOM" id="CLU_031977_0_0_1"/>
<feature type="compositionally biased region" description="Pro residues" evidence="1">
    <location>
        <begin position="193"/>
        <end position="203"/>
    </location>
</feature>
<dbReference type="Proteomes" id="UP000028045">
    <property type="component" value="Unassembled WGS sequence"/>
</dbReference>
<dbReference type="AlphaFoldDB" id="A0A084APR7"/>
<dbReference type="PANTHER" id="PTHR37792">
    <property type="entry name" value="RIBONUCLEASE MRP PROTEIN SUBUNIT RMP1"/>
    <property type="match status" value="1"/>
</dbReference>
<dbReference type="GO" id="GO:0000294">
    <property type="term" value="P:nuclear-transcribed mRNA catabolic process, RNase MRP-dependent"/>
    <property type="evidence" value="ECO:0007669"/>
    <property type="project" value="TreeGrafter"/>
</dbReference>
<feature type="compositionally biased region" description="Basic residues" evidence="1">
    <location>
        <begin position="207"/>
        <end position="216"/>
    </location>
</feature>
<dbReference type="OrthoDB" id="5414547at2759"/>
<proteinExistence type="predicted"/>